<sequence>MVTNTVHMVIRRRLTISVELCHFVLSTVCIAYAWTTNEFCLRLKCKSIIIRYSAFSKINSEFPWVLRVTMVIHAYFFSYLSDLPISPANDLVLISRALRVEQFSKKLCCLWNGDMLFKVVISTMHGPRTNVLLLLSPCSLVRFPLPHMTVTPF</sequence>
<evidence type="ECO:0000313" key="2">
    <source>
        <dbReference type="Proteomes" id="UP001163828"/>
    </source>
</evidence>
<accession>A0ABQ8QLL8</accession>
<dbReference type="Proteomes" id="UP001163828">
    <property type="component" value="Unassembled WGS sequence"/>
</dbReference>
<evidence type="ECO:0000313" key="1">
    <source>
        <dbReference type="EMBL" id="KAJ3999333.1"/>
    </source>
</evidence>
<protein>
    <submittedName>
        <fullName evidence="1">Uncharacterized protein</fullName>
    </submittedName>
</protein>
<reference evidence="1" key="1">
    <citation type="submission" date="2022-08" db="EMBL/GenBank/DDBJ databases">
        <authorList>
            <consortium name="DOE Joint Genome Institute"/>
            <person name="Min B."/>
            <person name="Riley R."/>
            <person name="Sierra-Patev S."/>
            <person name="Naranjo-Ortiz M."/>
            <person name="Looney B."/>
            <person name="Konkel Z."/>
            <person name="Slot J.C."/>
            <person name="Sakamoto Y."/>
            <person name="Steenwyk J.L."/>
            <person name="Rokas A."/>
            <person name="Carro J."/>
            <person name="Camarero S."/>
            <person name="Ferreira P."/>
            <person name="Molpeceres G."/>
            <person name="Ruiz-Duenas F.J."/>
            <person name="Serrano A."/>
            <person name="Henrissat B."/>
            <person name="Drula E."/>
            <person name="Hughes K.W."/>
            <person name="Mata J.L."/>
            <person name="Ishikawa N.K."/>
            <person name="Vargas-Isla R."/>
            <person name="Ushijima S."/>
            <person name="Smith C.A."/>
            <person name="Ahrendt S."/>
            <person name="Andreopoulos W."/>
            <person name="He G."/>
            <person name="Labutti K."/>
            <person name="Lipzen A."/>
            <person name="Ng V."/>
            <person name="Sandor L."/>
            <person name="Barry K."/>
            <person name="Martinez A.T."/>
            <person name="Xiao Y."/>
            <person name="Gibbons J.G."/>
            <person name="Terashima K."/>
            <person name="Hibbett D.S."/>
            <person name="Grigoriev I.V."/>
        </authorList>
    </citation>
    <scope>NUCLEOTIDE SEQUENCE</scope>
    <source>
        <strain evidence="1">TFB10827</strain>
    </source>
</reference>
<proteinExistence type="predicted"/>
<organism evidence="1 2">
    <name type="scientific">Lentinula boryana</name>
    <dbReference type="NCBI Taxonomy" id="40481"/>
    <lineage>
        <taxon>Eukaryota</taxon>
        <taxon>Fungi</taxon>
        <taxon>Dikarya</taxon>
        <taxon>Basidiomycota</taxon>
        <taxon>Agaricomycotina</taxon>
        <taxon>Agaricomycetes</taxon>
        <taxon>Agaricomycetidae</taxon>
        <taxon>Agaricales</taxon>
        <taxon>Marasmiineae</taxon>
        <taxon>Omphalotaceae</taxon>
        <taxon>Lentinula</taxon>
    </lineage>
</organism>
<dbReference type="EMBL" id="MU790540">
    <property type="protein sequence ID" value="KAJ3999333.1"/>
    <property type="molecule type" value="Genomic_DNA"/>
</dbReference>
<comment type="caution">
    <text evidence="1">The sequence shown here is derived from an EMBL/GenBank/DDBJ whole genome shotgun (WGS) entry which is preliminary data.</text>
</comment>
<gene>
    <name evidence="1" type="ORF">F5050DRAFT_977631</name>
</gene>
<keyword evidence="2" id="KW-1185">Reference proteome</keyword>
<name>A0ABQ8QLL8_9AGAR</name>